<dbReference type="PANTHER" id="PTHR45348">
    <property type="entry name" value="HYPOTHETICAL OXIDOREDUCTASE (EUROFUNG)"/>
    <property type="match status" value="1"/>
</dbReference>
<gene>
    <name evidence="5" type="ORF">IWX46DRAFT_18775</name>
</gene>
<evidence type="ECO:0000256" key="3">
    <source>
        <dbReference type="ARBA" id="ARBA00023002"/>
    </source>
</evidence>
<dbReference type="Gene3D" id="3.40.50.720">
    <property type="entry name" value="NAD(P)-binding Rossmann-like Domain"/>
    <property type="match status" value="1"/>
</dbReference>
<dbReference type="InterPro" id="IPR020843">
    <property type="entry name" value="ER"/>
</dbReference>
<name>A0ABR1MQT1_9PEZI</name>
<feature type="domain" description="Enoyl reductase (ER)" evidence="4">
    <location>
        <begin position="13"/>
        <end position="283"/>
    </location>
</feature>
<organism evidence="5 6">
    <name type="scientific">Phyllosticta citricarpa</name>
    <dbReference type="NCBI Taxonomy" id="55181"/>
    <lineage>
        <taxon>Eukaryota</taxon>
        <taxon>Fungi</taxon>
        <taxon>Dikarya</taxon>
        <taxon>Ascomycota</taxon>
        <taxon>Pezizomycotina</taxon>
        <taxon>Dothideomycetes</taxon>
        <taxon>Dothideomycetes incertae sedis</taxon>
        <taxon>Botryosphaeriales</taxon>
        <taxon>Phyllostictaceae</taxon>
        <taxon>Phyllosticta</taxon>
    </lineage>
</organism>
<dbReference type="EMBL" id="JBBPDW010000001">
    <property type="protein sequence ID" value="KAK7556791.1"/>
    <property type="molecule type" value="Genomic_DNA"/>
</dbReference>
<evidence type="ECO:0000256" key="1">
    <source>
        <dbReference type="ARBA" id="ARBA00008072"/>
    </source>
</evidence>
<proteinExistence type="inferred from homology"/>
<dbReference type="SUPFAM" id="SSF51735">
    <property type="entry name" value="NAD(P)-binding Rossmann-fold domains"/>
    <property type="match status" value="1"/>
</dbReference>
<evidence type="ECO:0000259" key="4">
    <source>
        <dbReference type="SMART" id="SM00829"/>
    </source>
</evidence>
<evidence type="ECO:0000256" key="2">
    <source>
        <dbReference type="ARBA" id="ARBA00011245"/>
    </source>
</evidence>
<protein>
    <submittedName>
        <fullName evidence="5">Chaperonin 10-like protein</fullName>
    </submittedName>
</protein>
<keyword evidence="6" id="KW-1185">Reference proteome</keyword>
<dbReference type="Pfam" id="PF08240">
    <property type="entry name" value="ADH_N"/>
    <property type="match status" value="1"/>
</dbReference>
<comment type="subunit">
    <text evidence="2">Monomer.</text>
</comment>
<dbReference type="SMART" id="SM00829">
    <property type="entry name" value="PKS_ER"/>
    <property type="match status" value="1"/>
</dbReference>
<evidence type="ECO:0000313" key="6">
    <source>
        <dbReference type="Proteomes" id="UP001365128"/>
    </source>
</evidence>
<dbReference type="Gene3D" id="3.90.180.10">
    <property type="entry name" value="Medium-chain alcohol dehydrogenases, catalytic domain"/>
    <property type="match status" value="1"/>
</dbReference>
<reference evidence="5 6" key="1">
    <citation type="submission" date="2024-04" db="EMBL/GenBank/DDBJ databases">
        <title>Phyllosticta paracitricarpa is synonymous to the EU quarantine fungus P. citricarpa based on phylogenomic analyses.</title>
        <authorList>
            <consortium name="Lawrence Berkeley National Laboratory"/>
            <person name="Van Ingen-Buijs V.A."/>
            <person name="Van Westerhoven A.C."/>
            <person name="Haridas S."/>
            <person name="Skiadas P."/>
            <person name="Martin F."/>
            <person name="Groenewald J.Z."/>
            <person name="Crous P.W."/>
            <person name="Seidl M.F."/>
        </authorList>
    </citation>
    <scope>NUCLEOTIDE SEQUENCE [LARGE SCALE GENOMIC DNA]</scope>
    <source>
        <strain evidence="5 6">CBS 122670</strain>
    </source>
</reference>
<dbReference type="InterPro" id="IPR011032">
    <property type="entry name" value="GroES-like_sf"/>
</dbReference>
<comment type="similarity">
    <text evidence="1">Belongs to the zinc-containing alcohol dehydrogenase family.</text>
</comment>
<dbReference type="InterPro" id="IPR013149">
    <property type="entry name" value="ADH-like_C"/>
</dbReference>
<dbReference type="InterPro" id="IPR013154">
    <property type="entry name" value="ADH-like_N"/>
</dbReference>
<dbReference type="PANTHER" id="PTHR45348:SF2">
    <property type="entry name" value="ZINC-TYPE ALCOHOL DEHYDROGENASE-LIKE PROTEIN C2E1P3.01"/>
    <property type="match status" value="1"/>
</dbReference>
<sequence>MAVPANKACWLTGPRETPFKVADAPMPVPEAGEVLVKNAAVAINPIDWKVQDLGIYLQKYPNIIGCDFAGVVEDVGAGVTRFKKGQRVISFSASFQTGKPASSAFQHYTCGLEVLTAAIPDSLPFENAVVLPVAISTAAAALYMSEHLALPLPTLSPPPGVKKSVLIWGGASAVGSTAIQFAKASGLHVVTTASARNAAYARSLGADVVLDYAAADAETAVVAAIKKANDEEGAPLAGFFDAIASPDTLRTIARVAVNAGLPPSTKVVATQQPPEGLEGTVVVVQVIAMTLGLPKNANIAEAVWGRFVPEALAAGKLQTKPDPLVVGHGLESIQKGLDIQRQGVSAKKVVVTL</sequence>
<evidence type="ECO:0000313" key="5">
    <source>
        <dbReference type="EMBL" id="KAK7556791.1"/>
    </source>
</evidence>
<dbReference type="InterPro" id="IPR036291">
    <property type="entry name" value="NAD(P)-bd_dom_sf"/>
</dbReference>
<dbReference type="InterPro" id="IPR047122">
    <property type="entry name" value="Trans-enoyl_RdTase-like"/>
</dbReference>
<accession>A0ABR1MQT1</accession>
<keyword evidence="3" id="KW-0560">Oxidoreductase</keyword>
<dbReference type="Pfam" id="PF00107">
    <property type="entry name" value="ADH_zinc_N"/>
    <property type="match status" value="1"/>
</dbReference>
<comment type="caution">
    <text evidence="5">The sequence shown here is derived from an EMBL/GenBank/DDBJ whole genome shotgun (WGS) entry which is preliminary data.</text>
</comment>
<dbReference type="SUPFAM" id="SSF50129">
    <property type="entry name" value="GroES-like"/>
    <property type="match status" value="1"/>
</dbReference>
<dbReference type="Proteomes" id="UP001365128">
    <property type="component" value="Unassembled WGS sequence"/>
</dbReference>
<dbReference type="CDD" id="cd08249">
    <property type="entry name" value="enoyl_reductase_like"/>
    <property type="match status" value="1"/>
</dbReference>